<evidence type="ECO:0000259" key="3">
    <source>
        <dbReference type="Pfam" id="PF07687"/>
    </source>
</evidence>
<evidence type="ECO:0000313" key="5">
    <source>
        <dbReference type="Proteomes" id="UP000005876"/>
    </source>
</evidence>
<dbReference type="RefSeq" id="WP_014282133.1">
    <property type="nucleotide sequence ID" value="NC_016641.1"/>
</dbReference>
<dbReference type="eggNOG" id="COG1473">
    <property type="taxonomic scope" value="Bacteria"/>
</dbReference>
<dbReference type="Gene3D" id="3.40.630.10">
    <property type="entry name" value="Zn peptidases"/>
    <property type="match status" value="1"/>
</dbReference>
<dbReference type="EMBL" id="CP003107">
    <property type="protein sequence ID" value="AET61441.1"/>
    <property type="molecule type" value="Genomic_DNA"/>
</dbReference>
<organism evidence="4 5">
    <name type="scientific">Paenibacillus terrae (strain HPL-003)</name>
    <dbReference type="NCBI Taxonomy" id="985665"/>
    <lineage>
        <taxon>Bacteria</taxon>
        <taxon>Bacillati</taxon>
        <taxon>Bacillota</taxon>
        <taxon>Bacilli</taxon>
        <taxon>Bacillales</taxon>
        <taxon>Paenibacillaceae</taxon>
        <taxon>Paenibacillus</taxon>
    </lineage>
</organism>
<feature type="binding site" evidence="2">
    <location>
        <position position="106"/>
    </location>
    <ligand>
        <name>Mn(2+)</name>
        <dbReference type="ChEBI" id="CHEBI:29035"/>
        <label>2</label>
    </ligand>
</feature>
<reference key="2">
    <citation type="submission" date="2011-11" db="EMBL/GenBank/DDBJ databases">
        <authorList>
            <person name="Shin S.H."/>
            <person name="Kim S."/>
            <person name="Kim J.Y."/>
        </authorList>
    </citation>
    <scope>NUCLEOTIDE SEQUENCE</scope>
    <source>
        <strain>HPL-003</strain>
    </source>
</reference>
<reference evidence="5" key="1">
    <citation type="submission" date="2011-11" db="EMBL/GenBank/DDBJ databases">
        <title>Complete sequence of Paenibacillus terrae HPL-003.</title>
        <authorList>
            <person name="Shin S.H."/>
            <person name="Kim S."/>
            <person name="Kim J.Y."/>
        </authorList>
    </citation>
    <scope>NUCLEOTIDE SEQUENCE [LARGE SCALE GENOMIC DNA]</scope>
    <source>
        <strain evidence="5">HPL-003</strain>
    </source>
</reference>
<reference evidence="4 5" key="3">
    <citation type="journal article" date="2012" name="J. Bacteriol.">
        <title>Genome Sequence of Paenibacillus terrae HPL-003, a Xylanase-Producing Bacterium Isolated from Soil Found in Forest Residue.</title>
        <authorList>
            <person name="Shin S.H."/>
            <person name="Kim S."/>
            <person name="Kim J.Y."/>
            <person name="Song H.Y."/>
            <person name="Cho S.J."/>
            <person name="Kim D.R."/>
            <person name="Lee K.I."/>
            <person name="Lim H.K."/>
            <person name="Park N.J."/>
            <person name="Hwang I.T."/>
            <person name="Yang K.S."/>
        </authorList>
    </citation>
    <scope>NUCLEOTIDE SEQUENCE [LARGE SCALE GENOMIC DNA]</scope>
    <source>
        <strain evidence="4 5">HPL-003</strain>
    </source>
</reference>
<dbReference type="GO" id="GO:0050118">
    <property type="term" value="F:N-acetyldiaminopimelate deacetylase activity"/>
    <property type="evidence" value="ECO:0007669"/>
    <property type="project" value="UniProtKB-ARBA"/>
</dbReference>
<evidence type="ECO:0000313" key="4">
    <source>
        <dbReference type="EMBL" id="AET61441.1"/>
    </source>
</evidence>
<dbReference type="GO" id="GO:0019877">
    <property type="term" value="P:diaminopimelate biosynthetic process"/>
    <property type="evidence" value="ECO:0007669"/>
    <property type="project" value="UniProtKB-ARBA"/>
</dbReference>
<dbReference type="HOGENOM" id="CLU_023257_0_1_9"/>
<dbReference type="Proteomes" id="UP000005876">
    <property type="component" value="Chromosome"/>
</dbReference>
<dbReference type="InterPro" id="IPR011650">
    <property type="entry name" value="Peptidase_M20_dimer"/>
</dbReference>
<feature type="binding site" evidence="2">
    <location>
        <position position="140"/>
    </location>
    <ligand>
        <name>Mn(2+)</name>
        <dbReference type="ChEBI" id="CHEBI:29035"/>
        <label>2</label>
    </ligand>
</feature>
<dbReference type="SUPFAM" id="SSF55031">
    <property type="entry name" value="Bacterial exopeptidase dimerisation domain"/>
    <property type="match status" value="1"/>
</dbReference>
<dbReference type="PANTHER" id="PTHR11014:SF63">
    <property type="entry name" value="METALLOPEPTIDASE, PUTATIVE (AFU_ORTHOLOGUE AFUA_6G09600)-RELATED"/>
    <property type="match status" value="1"/>
</dbReference>
<gene>
    <name evidence="4" type="ordered locus">HPL003_23615</name>
</gene>
<feature type="domain" description="Peptidase M20 dimerisation" evidence="3">
    <location>
        <begin position="187"/>
        <end position="281"/>
    </location>
</feature>
<evidence type="ECO:0000256" key="1">
    <source>
        <dbReference type="ARBA" id="ARBA00022801"/>
    </source>
</evidence>
<dbReference type="Gene3D" id="3.30.70.360">
    <property type="match status" value="1"/>
</dbReference>
<sequence>MKNERWISQAEAIKEQVVEWRRHFHRHPELSFQEVQTSAYIEEQLRGFGNLQISRPTPTSVMARLIGEQPGRILALRADIDALPIHEENHFEFASQTDDVMHACGHDSHASILLGVAKILSGEKQSIRGEVRFIFQHAEEQVPGGAGQLVEAGVMDDVDAIFALHLISWLDTGKIGLLAGPVMAGNDAFDITVTGSSGHAAYPHQAVDAISVAAQVIVNLQHVVARHIDPLRPAVLSLTQIHGGSGYNSFPEQVKLGGTFRSFDQSERDRMPGLIRQIIEGVAAAHGATCELDYQPGYRPLYNDSKLVEFAREAAVHYFGADVLDPMQPTLGAEDFSAYLQKAPGAFIYIGSRNGTKESNFPHHHPRFTVDEDAMDTGLKMLLLLVDRWQSVQSPLD</sequence>
<dbReference type="InterPro" id="IPR036264">
    <property type="entry name" value="Bact_exopeptidase_dim_dom"/>
</dbReference>
<evidence type="ECO:0000256" key="2">
    <source>
        <dbReference type="PIRSR" id="PIRSR005962-1"/>
    </source>
</evidence>
<keyword evidence="1 4" id="KW-0378">Hydrolase</keyword>
<dbReference type="NCBIfam" id="TIGR01891">
    <property type="entry name" value="amidohydrolases"/>
    <property type="match status" value="1"/>
</dbReference>
<dbReference type="OrthoDB" id="9776731at2"/>
<accession>G7VS71</accession>
<dbReference type="FunFam" id="3.30.70.360:FF:000001">
    <property type="entry name" value="N-acetyldiaminopimelate deacetylase"/>
    <property type="match status" value="1"/>
</dbReference>
<dbReference type="PANTHER" id="PTHR11014">
    <property type="entry name" value="PEPTIDASE M20 FAMILY MEMBER"/>
    <property type="match status" value="1"/>
</dbReference>
<feature type="binding site" evidence="2">
    <location>
        <position position="104"/>
    </location>
    <ligand>
        <name>Mn(2+)</name>
        <dbReference type="ChEBI" id="CHEBI:29035"/>
        <label>2</label>
    </ligand>
</feature>
<keyword evidence="2" id="KW-0464">Manganese</keyword>
<feature type="binding site" evidence="2">
    <location>
        <position position="364"/>
    </location>
    <ligand>
        <name>Mn(2+)</name>
        <dbReference type="ChEBI" id="CHEBI:29035"/>
        <label>2</label>
    </ligand>
</feature>
<keyword evidence="2" id="KW-0479">Metal-binding</keyword>
<dbReference type="AlphaFoldDB" id="G7VS71"/>
<comment type="cofactor">
    <cofactor evidence="2">
        <name>Mn(2+)</name>
        <dbReference type="ChEBI" id="CHEBI:29035"/>
    </cofactor>
    <text evidence="2">The Mn(2+) ion enhances activity.</text>
</comment>
<feature type="binding site" evidence="2">
    <location>
        <position position="165"/>
    </location>
    <ligand>
        <name>Mn(2+)</name>
        <dbReference type="ChEBI" id="CHEBI:29035"/>
        <label>2</label>
    </ligand>
</feature>
<dbReference type="SUPFAM" id="SSF53187">
    <property type="entry name" value="Zn-dependent exopeptidases"/>
    <property type="match status" value="1"/>
</dbReference>
<dbReference type="KEGG" id="pta:HPL003_23615"/>
<dbReference type="GO" id="GO:0046872">
    <property type="term" value="F:metal ion binding"/>
    <property type="evidence" value="ECO:0007669"/>
    <property type="project" value="UniProtKB-KW"/>
</dbReference>
<dbReference type="InterPro" id="IPR002933">
    <property type="entry name" value="Peptidase_M20"/>
</dbReference>
<dbReference type="Pfam" id="PF01546">
    <property type="entry name" value="Peptidase_M20"/>
    <property type="match status" value="1"/>
</dbReference>
<dbReference type="STRING" id="985665.HPL003_23615"/>
<protein>
    <submittedName>
        <fullName evidence="4">N-acyl-L-amino acid amidohydrolase</fullName>
    </submittedName>
</protein>
<proteinExistence type="predicted"/>
<dbReference type="InterPro" id="IPR017439">
    <property type="entry name" value="Amidohydrolase"/>
</dbReference>
<dbReference type="Pfam" id="PF07687">
    <property type="entry name" value="M20_dimer"/>
    <property type="match status" value="1"/>
</dbReference>
<dbReference type="PIRSF" id="PIRSF005962">
    <property type="entry name" value="Pept_M20D_amidohydro"/>
    <property type="match status" value="1"/>
</dbReference>
<name>G7VS71_PAETH</name>